<organism evidence="2 3">
    <name type="scientific">Limnoglobus roseus</name>
    <dbReference type="NCBI Taxonomy" id="2598579"/>
    <lineage>
        <taxon>Bacteria</taxon>
        <taxon>Pseudomonadati</taxon>
        <taxon>Planctomycetota</taxon>
        <taxon>Planctomycetia</taxon>
        <taxon>Gemmatales</taxon>
        <taxon>Gemmataceae</taxon>
        <taxon>Limnoglobus</taxon>
    </lineage>
</organism>
<dbReference type="RefSeq" id="WP_149113565.1">
    <property type="nucleotide sequence ID" value="NZ_CP042425.1"/>
</dbReference>
<evidence type="ECO:0000313" key="2">
    <source>
        <dbReference type="EMBL" id="QEL19130.1"/>
    </source>
</evidence>
<keyword evidence="2" id="KW-0378">Hydrolase</keyword>
<dbReference type="GO" id="GO:0006260">
    <property type="term" value="P:DNA replication"/>
    <property type="evidence" value="ECO:0007669"/>
    <property type="project" value="InterPro"/>
</dbReference>
<dbReference type="Gene3D" id="3.40.50.300">
    <property type="entry name" value="P-loop containing nucleotide triphosphate hydrolases"/>
    <property type="match status" value="1"/>
</dbReference>
<gene>
    <name evidence="2" type="ORF">PX52LOC_06188</name>
</gene>
<accession>A0A5C1AJT7</accession>
<dbReference type="Proteomes" id="UP000324974">
    <property type="component" value="Chromosome"/>
</dbReference>
<keyword evidence="3" id="KW-1185">Reference proteome</keyword>
<evidence type="ECO:0000313" key="3">
    <source>
        <dbReference type="Proteomes" id="UP000324974"/>
    </source>
</evidence>
<keyword evidence="2" id="KW-0547">Nucleotide-binding</keyword>
<protein>
    <submittedName>
        <fullName evidence="2">DNA helicase</fullName>
    </submittedName>
</protein>
<feature type="domain" description="SF4 helicase" evidence="1">
    <location>
        <begin position="16"/>
        <end position="281"/>
    </location>
</feature>
<keyword evidence="2" id="KW-0347">Helicase</keyword>
<name>A0A5C1AJT7_9BACT</name>
<dbReference type="OrthoDB" id="278253at2"/>
<reference evidence="3" key="1">
    <citation type="submission" date="2019-08" db="EMBL/GenBank/DDBJ databases">
        <title>Limnoglobus roseus gen. nov., sp. nov., a novel freshwater planctomycete with a giant genome from the family Gemmataceae.</title>
        <authorList>
            <person name="Kulichevskaya I.S."/>
            <person name="Naumoff D.G."/>
            <person name="Miroshnikov K."/>
            <person name="Ivanova A."/>
            <person name="Philippov D.A."/>
            <person name="Hakobyan A."/>
            <person name="Rijpstra I.C."/>
            <person name="Sinninghe Damste J.S."/>
            <person name="Liesack W."/>
            <person name="Dedysh S.N."/>
        </authorList>
    </citation>
    <scope>NUCLEOTIDE SEQUENCE [LARGE SCALE GENOMIC DNA]</scope>
    <source>
        <strain evidence="3">PX52</strain>
    </source>
</reference>
<evidence type="ECO:0000259" key="1">
    <source>
        <dbReference type="PROSITE" id="PS51199"/>
    </source>
</evidence>
<dbReference type="InterPro" id="IPR027417">
    <property type="entry name" value="P-loop_NTPase"/>
</dbReference>
<dbReference type="GO" id="GO:0003678">
    <property type="term" value="F:DNA helicase activity"/>
    <property type="evidence" value="ECO:0007669"/>
    <property type="project" value="InterPro"/>
</dbReference>
<keyword evidence="2" id="KW-0067">ATP-binding</keyword>
<dbReference type="KEGG" id="lrs:PX52LOC_06188"/>
<dbReference type="SUPFAM" id="SSF52540">
    <property type="entry name" value="P-loop containing nucleoside triphosphate hydrolases"/>
    <property type="match status" value="1"/>
</dbReference>
<proteinExistence type="predicted"/>
<sequence>MLPCNGVDVANSLLANLNHKPERWTVGPPFEKLDLRPGRIVGVASQPAAAKTTAAAQIATQLLQHQPDLRCVFACVDLRREELVQKIASRLAGVSVSAIMDGEMNDGEAQRATHALTNNQDVWSRIDFLSEPFTTEHLFARMQAVKAAFAVVDYVQEFDTSNDPKKQVADERMRIKKVLAELKRATHKGAGFLVISSITQQRSAKGNANYDQAELSLASFGGSSSIEYKTDDGYVLLRGENGTAKLHCVKKRHFVHGQADNHIRLRFKGDTQTFEAYEGDGFDFDFASGVEKKGGRK</sequence>
<dbReference type="Pfam" id="PF03796">
    <property type="entry name" value="DnaB_C"/>
    <property type="match status" value="1"/>
</dbReference>
<dbReference type="PROSITE" id="PS51199">
    <property type="entry name" value="SF4_HELICASE"/>
    <property type="match status" value="1"/>
</dbReference>
<dbReference type="InterPro" id="IPR007694">
    <property type="entry name" value="DNA_helicase_DnaB-like_C"/>
</dbReference>
<dbReference type="EMBL" id="CP042425">
    <property type="protein sequence ID" value="QEL19130.1"/>
    <property type="molecule type" value="Genomic_DNA"/>
</dbReference>
<dbReference type="AlphaFoldDB" id="A0A5C1AJT7"/>
<dbReference type="GO" id="GO:0005524">
    <property type="term" value="F:ATP binding"/>
    <property type="evidence" value="ECO:0007669"/>
    <property type="project" value="InterPro"/>
</dbReference>